<dbReference type="InterPro" id="IPR041664">
    <property type="entry name" value="AAA_16"/>
</dbReference>
<comment type="caution">
    <text evidence="2">The sequence shown here is derived from an EMBL/GenBank/DDBJ whole genome shotgun (WGS) entry which is preliminary data.</text>
</comment>
<keyword evidence="3" id="KW-1185">Reference proteome</keyword>
<dbReference type="SUPFAM" id="SSF52540">
    <property type="entry name" value="P-loop containing nucleoside triphosphate hydrolases"/>
    <property type="match status" value="1"/>
</dbReference>
<dbReference type="Gene3D" id="3.40.50.300">
    <property type="entry name" value="P-loop containing nucleotide triphosphate hydrolases"/>
    <property type="match status" value="1"/>
</dbReference>
<gene>
    <name evidence="2" type="ORF">DT076_18155</name>
</gene>
<sequence length="389" mass="42664">MLFMAGPFFPGAGTSPFRLEGRDRELRTWRRMLTDVGVFGHTQERQLILQGVRGVGKTSLLKQFAEDTLRQGGLAVRVRCQTSAREPLMERVRAAVQEALQRPPDFADAHGRVVRAAISTPVGGLEVERELRPESPGLTDTAFMQELVDATTEVCRRGGLGLALLVDETQYADQASLVNLSELVSLIGERDGDKPPLLLCFAGLPDTVEKVGRSSSHAERVYRTLELGYLDEDSTRDAFLLPVHEAGGRWTPEALAEAVTVSGGYPAFIQEYGQAFWELRRDDLIDADVVAEGVRAAGPQIEAYFQGAWNAAPPLGRSALVELARAGGRLRMRELATALGRGSSSEISWAVDELRRRGTVARPERGVVVFGRPGMREWVLAQQDDGDDR</sequence>
<dbReference type="Pfam" id="PF13191">
    <property type="entry name" value="AAA_16"/>
    <property type="match status" value="1"/>
</dbReference>
<evidence type="ECO:0000313" key="2">
    <source>
        <dbReference type="EMBL" id="RCK68106.1"/>
    </source>
</evidence>
<dbReference type="PANTHER" id="PTHR34301:SF8">
    <property type="entry name" value="ATPASE DOMAIN-CONTAINING PROTEIN"/>
    <property type="match status" value="1"/>
</dbReference>
<dbReference type="EMBL" id="QOUI01000014">
    <property type="protein sequence ID" value="RCK68106.1"/>
    <property type="molecule type" value="Genomic_DNA"/>
</dbReference>
<feature type="domain" description="Orc1-like AAA ATPase" evidence="1">
    <location>
        <begin position="19"/>
        <end position="187"/>
    </location>
</feature>
<evidence type="ECO:0000259" key="1">
    <source>
        <dbReference type="Pfam" id="PF13191"/>
    </source>
</evidence>
<keyword evidence="2" id="KW-0067">ATP-binding</keyword>
<dbReference type="Proteomes" id="UP000252770">
    <property type="component" value="Unassembled WGS sequence"/>
</dbReference>
<name>A0A367YQE2_9ACTN</name>
<dbReference type="GO" id="GO:0005524">
    <property type="term" value="F:ATP binding"/>
    <property type="evidence" value="ECO:0007669"/>
    <property type="project" value="UniProtKB-KW"/>
</dbReference>
<protein>
    <submittedName>
        <fullName evidence="2">ATP-binding protein</fullName>
    </submittedName>
</protein>
<dbReference type="AlphaFoldDB" id="A0A367YQE2"/>
<dbReference type="InterPro" id="IPR027417">
    <property type="entry name" value="P-loop_NTPase"/>
</dbReference>
<proteinExistence type="predicted"/>
<dbReference type="PANTHER" id="PTHR34301">
    <property type="entry name" value="DNA-BINDING PROTEIN-RELATED"/>
    <property type="match status" value="1"/>
</dbReference>
<keyword evidence="2" id="KW-0547">Nucleotide-binding</keyword>
<accession>A0A367YQE2</accession>
<evidence type="ECO:0000313" key="3">
    <source>
        <dbReference type="Proteomes" id="UP000252770"/>
    </source>
</evidence>
<organism evidence="2 3">
    <name type="scientific">Desertihabitans brevis</name>
    <dbReference type="NCBI Taxonomy" id="2268447"/>
    <lineage>
        <taxon>Bacteria</taxon>
        <taxon>Bacillati</taxon>
        <taxon>Actinomycetota</taxon>
        <taxon>Actinomycetes</taxon>
        <taxon>Propionibacteriales</taxon>
        <taxon>Propionibacteriaceae</taxon>
        <taxon>Desertihabitans</taxon>
    </lineage>
</organism>
<reference evidence="2 3" key="1">
    <citation type="submission" date="2018-07" db="EMBL/GenBank/DDBJ databases">
        <title>Desertimonas flava gen. nov. sp. nov.</title>
        <authorList>
            <person name="Liu S."/>
        </authorList>
    </citation>
    <scope>NUCLEOTIDE SEQUENCE [LARGE SCALE GENOMIC DNA]</scope>
    <source>
        <strain evidence="2 3">16Sb5-5</strain>
    </source>
</reference>